<evidence type="ECO:0000256" key="3">
    <source>
        <dbReference type="ARBA" id="ARBA00033330"/>
    </source>
</evidence>
<evidence type="ECO:0000256" key="4">
    <source>
        <dbReference type="SAM" id="MobiDB-lite"/>
    </source>
</evidence>
<dbReference type="Pfam" id="PF14712">
    <property type="entry name" value="Snapin_Pallidin"/>
    <property type="match status" value="1"/>
</dbReference>
<proteinExistence type="inferred from homology"/>
<dbReference type="GO" id="GO:0099078">
    <property type="term" value="C:BORC complex"/>
    <property type="evidence" value="ECO:0007669"/>
    <property type="project" value="TreeGrafter"/>
</dbReference>
<keyword evidence="6" id="KW-1185">Reference proteome</keyword>
<dbReference type="OrthoDB" id="5399166at2759"/>
<feature type="region of interest" description="Disordered" evidence="4">
    <location>
        <begin position="1"/>
        <end position="92"/>
    </location>
</feature>
<name>A0A4Q0A258_9FUNG</name>
<feature type="compositionally biased region" description="Low complexity" evidence="4">
    <location>
        <begin position="46"/>
        <end position="60"/>
    </location>
</feature>
<sequence length="187" mass="20322">MPSSQSKRPARSSSPAAAYHTQLADPMPSGANSPSPVAPPKRHITSSDGSSDASSISSGSRADRDRPFNDLDSLAGRPPPPRTAGAPESTTSHSLLENGLWHLMAPVFTELDTGMEDVQHSQVELSQTLERILAELQLLDQATEPPPRLKGCIQNLTDARRKLTNINYILRGVQERLDRLNEKAVRL</sequence>
<dbReference type="GO" id="GO:0032418">
    <property type="term" value="P:lysosome localization"/>
    <property type="evidence" value="ECO:0007669"/>
    <property type="project" value="TreeGrafter"/>
</dbReference>
<dbReference type="STRING" id="215637.A0A4Q0A258"/>
<comment type="similarity">
    <text evidence="1">Belongs to the SNAPIN family.</text>
</comment>
<accession>A0A4Q0A258</accession>
<organism evidence="5 6">
    <name type="scientific">Dimargaris cristalligena</name>
    <dbReference type="NCBI Taxonomy" id="215637"/>
    <lineage>
        <taxon>Eukaryota</taxon>
        <taxon>Fungi</taxon>
        <taxon>Fungi incertae sedis</taxon>
        <taxon>Zoopagomycota</taxon>
        <taxon>Kickxellomycotina</taxon>
        <taxon>Dimargaritomycetes</taxon>
        <taxon>Dimargaritales</taxon>
        <taxon>Dimargaritaceae</taxon>
        <taxon>Dimargaris</taxon>
    </lineage>
</organism>
<keyword evidence="2" id="KW-0175">Coiled coil</keyword>
<dbReference type="PANTHER" id="PTHR31305:SF2">
    <property type="entry name" value="SNARE-ASSOCIATED PROTEIN SNAPIN"/>
    <property type="match status" value="1"/>
</dbReference>
<dbReference type="GO" id="GO:0031083">
    <property type="term" value="C:BLOC-1 complex"/>
    <property type="evidence" value="ECO:0007669"/>
    <property type="project" value="InterPro"/>
</dbReference>
<protein>
    <recommendedName>
        <fullName evidence="3">Biogenesis of lysosome-related organelles complex 1 subunit 7</fullName>
    </recommendedName>
</protein>
<dbReference type="PANTHER" id="PTHR31305">
    <property type="entry name" value="SNARE-ASSOCIATED PROTEIN SNAPIN"/>
    <property type="match status" value="1"/>
</dbReference>
<dbReference type="EMBL" id="ML002221">
    <property type="protein sequence ID" value="RKP40185.1"/>
    <property type="molecule type" value="Genomic_DNA"/>
</dbReference>
<dbReference type="GO" id="GO:0006886">
    <property type="term" value="P:intracellular protein transport"/>
    <property type="evidence" value="ECO:0007669"/>
    <property type="project" value="InterPro"/>
</dbReference>
<evidence type="ECO:0000313" key="5">
    <source>
        <dbReference type="EMBL" id="RKP40185.1"/>
    </source>
</evidence>
<dbReference type="AlphaFoldDB" id="A0A4Q0A258"/>
<dbReference type="InterPro" id="IPR028119">
    <property type="entry name" value="Snapin/Pallidin/Snn1"/>
</dbReference>
<dbReference type="Proteomes" id="UP000268162">
    <property type="component" value="Unassembled WGS sequence"/>
</dbReference>
<gene>
    <name evidence="5" type="ORF">BJ085DRAFT_35280</name>
</gene>
<dbReference type="InterPro" id="IPR017246">
    <property type="entry name" value="Snapin"/>
</dbReference>
<evidence type="ECO:0000256" key="1">
    <source>
        <dbReference type="ARBA" id="ARBA00006111"/>
    </source>
</evidence>
<feature type="compositionally biased region" description="Low complexity" evidence="4">
    <location>
        <begin position="1"/>
        <end position="18"/>
    </location>
</feature>
<dbReference type="GO" id="GO:0000149">
    <property type="term" value="F:SNARE binding"/>
    <property type="evidence" value="ECO:0007669"/>
    <property type="project" value="TreeGrafter"/>
</dbReference>
<evidence type="ECO:0000256" key="2">
    <source>
        <dbReference type="ARBA" id="ARBA00023054"/>
    </source>
</evidence>
<reference evidence="6" key="1">
    <citation type="journal article" date="2018" name="Nat. Microbiol.">
        <title>Leveraging single-cell genomics to expand the fungal tree of life.</title>
        <authorList>
            <person name="Ahrendt S.R."/>
            <person name="Quandt C.A."/>
            <person name="Ciobanu D."/>
            <person name="Clum A."/>
            <person name="Salamov A."/>
            <person name="Andreopoulos B."/>
            <person name="Cheng J.F."/>
            <person name="Woyke T."/>
            <person name="Pelin A."/>
            <person name="Henrissat B."/>
            <person name="Reynolds N.K."/>
            <person name="Benny G.L."/>
            <person name="Smith M.E."/>
            <person name="James T.Y."/>
            <person name="Grigoriev I.V."/>
        </authorList>
    </citation>
    <scope>NUCLEOTIDE SEQUENCE [LARGE SCALE GENOMIC DNA]</scope>
    <source>
        <strain evidence="6">RSA 468</strain>
    </source>
</reference>
<evidence type="ECO:0000313" key="6">
    <source>
        <dbReference type="Proteomes" id="UP000268162"/>
    </source>
</evidence>